<dbReference type="EMBL" id="CP011856">
    <property type="protein sequence ID" value="AKM54389.1"/>
    <property type="molecule type" value="Genomic_DNA"/>
</dbReference>
<feature type="region of interest" description="Disordered" evidence="7">
    <location>
        <begin position="404"/>
        <end position="443"/>
    </location>
</feature>
<dbReference type="InterPro" id="IPR027417">
    <property type="entry name" value="P-loop_NTPase"/>
</dbReference>
<evidence type="ECO:0000256" key="4">
    <source>
        <dbReference type="ARBA" id="ARBA00022840"/>
    </source>
</evidence>
<dbReference type="PANTHER" id="PTHR47959">
    <property type="entry name" value="ATP-DEPENDENT RNA HELICASE RHLE-RELATED"/>
    <property type="match status" value="1"/>
</dbReference>
<keyword evidence="1" id="KW-0547">Nucleotide-binding</keyword>
<keyword evidence="12" id="KW-1185">Reference proteome</keyword>
<dbReference type="GO" id="GO:0005829">
    <property type="term" value="C:cytosol"/>
    <property type="evidence" value="ECO:0007669"/>
    <property type="project" value="TreeGrafter"/>
</dbReference>
<reference evidence="11 12" key="1">
    <citation type="journal article" date="2015" name="Genome Biol. Evol.">
        <title>Found and Lost: The Fates of Horizontally Acquired Genes in Arthropod-Symbiotic Spiroplasma.</title>
        <authorList>
            <person name="Lo W.S."/>
            <person name="Gasparich G.E."/>
            <person name="Kuo C.H."/>
        </authorList>
    </citation>
    <scope>NUCLEOTIDE SEQUENCE [LARGE SCALE GENOMIC DNA]</scope>
    <source>
        <strain evidence="12">TDA-040725-5</strain>
    </source>
</reference>
<dbReference type="KEGG" id="seri:SERIO_v1c08290"/>
<evidence type="ECO:0000256" key="1">
    <source>
        <dbReference type="ARBA" id="ARBA00022741"/>
    </source>
</evidence>
<name>A0A0H3XLI7_9MOLU</name>
<dbReference type="CDD" id="cd00268">
    <property type="entry name" value="DEADc"/>
    <property type="match status" value="1"/>
</dbReference>
<feature type="domain" description="Helicase ATP-binding" evidence="8">
    <location>
        <begin position="33"/>
        <end position="205"/>
    </location>
</feature>
<dbReference type="InterPro" id="IPR014014">
    <property type="entry name" value="RNA_helicase_DEAD_Q_motif"/>
</dbReference>
<evidence type="ECO:0000256" key="6">
    <source>
        <dbReference type="PROSITE-ProRule" id="PRU00552"/>
    </source>
</evidence>
<dbReference type="Proteomes" id="UP000035661">
    <property type="component" value="Chromosome"/>
</dbReference>
<dbReference type="PROSITE" id="PS51194">
    <property type="entry name" value="HELICASE_CTER"/>
    <property type="match status" value="1"/>
</dbReference>
<dbReference type="InterPro" id="IPR011545">
    <property type="entry name" value="DEAD/DEAH_box_helicase_dom"/>
</dbReference>
<dbReference type="GO" id="GO:0003676">
    <property type="term" value="F:nucleic acid binding"/>
    <property type="evidence" value="ECO:0007669"/>
    <property type="project" value="InterPro"/>
</dbReference>
<sequence>MNNFTDFGLKKFLMTGITALGFNSPTPVQQQVIPYLLKYQNVICKSHTGTGKTHAFILPILNNLDYNNSALQSVIVAPTRELAKQIYENIRFFKTYNPALKTGYYIGGEDINRQIDQLTKHQPQIIVGTPTRLKDLFNHQALNFRKLTTFIIDECDMIFDLGFIEDVDFVLSKVSPDVKISVFSATIAPGLRPFLLKYLTNPQLIEINDNLATNQNIEHILIPTKHQERSSVLLKLLATLNPYLCIIFVNKKEMIEQYYDLLLKNNYQVTQLHAGLPPRTRMQTIKRIKNLEFKYIIASDVAARGLDLDGVSHVISIDLPTDLEYYIHRSGRTGRANYHGYSYVLYDTKNLNLVNQLKSKGIEFQIMKWWGNDLVVANLSSMAKKSSSEPNHEINKIINKYPTKNNQKKVKPGYKKKRKAEIAELKRKTRREHIKASIKKIKKQKAKERSLKLYDK</sequence>
<dbReference type="SMART" id="SM00490">
    <property type="entry name" value="HELICc"/>
    <property type="match status" value="1"/>
</dbReference>
<feature type="domain" description="Helicase C-terminal" evidence="9">
    <location>
        <begin position="232"/>
        <end position="375"/>
    </location>
</feature>
<evidence type="ECO:0000256" key="5">
    <source>
        <dbReference type="ARBA" id="ARBA00038437"/>
    </source>
</evidence>
<dbReference type="STRING" id="315358.SERIO_v1c08290"/>
<dbReference type="GO" id="GO:0005524">
    <property type="term" value="F:ATP binding"/>
    <property type="evidence" value="ECO:0007669"/>
    <property type="project" value="UniProtKB-KW"/>
</dbReference>
<gene>
    <name evidence="11" type="ORF">SERIO_v1c08290</name>
</gene>
<dbReference type="PROSITE" id="PS51192">
    <property type="entry name" value="HELICASE_ATP_BIND_1"/>
    <property type="match status" value="1"/>
</dbReference>
<dbReference type="PROSITE" id="PS51195">
    <property type="entry name" value="Q_MOTIF"/>
    <property type="match status" value="1"/>
</dbReference>
<evidence type="ECO:0000259" key="10">
    <source>
        <dbReference type="PROSITE" id="PS51195"/>
    </source>
</evidence>
<dbReference type="SMART" id="SM00487">
    <property type="entry name" value="DEXDc"/>
    <property type="match status" value="1"/>
</dbReference>
<dbReference type="InterPro" id="IPR050079">
    <property type="entry name" value="DEAD_box_RNA_helicase"/>
</dbReference>
<feature type="compositionally biased region" description="Basic residues" evidence="7">
    <location>
        <begin position="427"/>
        <end position="443"/>
    </location>
</feature>
<evidence type="ECO:0000259" key="8">
    <source>
        <dbReference type="PROSITE" id="PS51192"/>
    </source>
</evidence>
<keyword evidence="3 11" id="KW-0347">Helicase</keyword>
<dbReference type="InterPro" id="IPR044742">
    <property type="entry name" value="DEAD/DEAH_RhlB"/>
</dbReference>
<evidence type="ECO:0000313" key="11">
    <source>
        <dbReference type="EMBL" id="AKM54389.1"/>
    </source>
</evidence>
<dbReference type="Pfam" id="PF00270">
    <property type="entry name" value="DEAD"/>
    <property type="match status" value="1"/>
</dbReference>
<dbReference type="PATRIC" id="fig|743698.3.peg.835"/>
<dbReference type="GO" id="GO:0003724">
    <property type="term" value="F:RNA helicase activity"/>
    <property type="evidence" value="ECO:0007669"/>
    <property type="project" value="InterPro"/>
</dbReference>
<dbReference type="InterPro" id="IPR014001">
    <property type="entry name" value="Helicase_ATP-bd"/>
</dbReference>
<dbReference type="Pfam" id="PF00271">
    <property type="entry name" value="Helicase_C"/>
    <property type="match status" value="1"/>
</dbReference>
<dbReference type="InterPro" id="IPR001650">
    <property type="entry name" value="Helicase_C-like"/>
</dbReference>
<evidence type="ECO:0000313" key="12">
    <source>
        <dbReference type="Proteomes" id="UP000035661"/>
    </source>
</evidence>
<dbReference type="Gene3D" id="3.40.50.300">
    <property type="entry name" value="P-loop containing nucleotide triphosphate hydrolases"/>
    <property type="match status" value="2"/>
</dbReference>
<organism evidence="11 12">
    <name type="scientific">Spiroplasma eriocheiris</name>
    <dbReference type="NCBI Taxonomy" id="315358"/>
    <lineage>
        <taxon>Bacteria</taxon>
        <taxon>Bacillati</taxon>
        <taxon>Mycoplasmatota</taxon>
        <taxon>Mollicutes</taxon>
        <taxon>Entomoplasmatales</taxon>
        <taxon>Spiroplasmataceae</taxon>
        <taxon>Spiroplasma</taxon>
    </lineage>
</organism>
<evidence type="ECO:0000256" key="2">
    <source>
        <dbReference type="ARBA" id="ARBA00022801"/>
    </source>
</evidence>
<keyword evidence="4" id="KW-0067">ATP-binding</keyword>
<reference evidence="12" key="2">
    <citation type="submission" date="2015-06" db="EMBL/GenBank/DDBJ databases">
        <title>Complete genome sequence of Spiroplasma eriocheiris TDA-040725-5 (DSM 21848).</title>
        <authorList>
            <person name="Lo W.-S."/>
            <person name="Kuo C.-H."/>
        </authorList>
    </citation>
    <scope>NUCLEOTIDE SEQUENCE [LARGE SCALE GENOMIC DNA]</scope>
    <source>
        <strain evidence="12">TDA-040725-5</strain>
    </source>
</reference>
<proteinExistence type="inferred from homology"/>
<protein>
    <submittedName>
        <fullName evidence="11">ATP-dependent RNA helicase</fullName>
    </submittedName>
</protein>
<dbReference type="CDD" id="cd18787">
    <property type="entry name" value="SF2_C_DEAD"/>
    <property type="match status" value="1"/>
</dbReference>
<feature type="domain" description="DEAD-box RNA helicase Q" evidence="10">
    <location>
        <begin position="2"/>
        <end position="30"/>
    </location>
</feature>
<feature type="compositionally biased region" description="Basic residues" evidence="7">
    <location>
        <begin position="406"/>
        <end position="419"/>
    </location>
</feature>
<accession>A0A0H3XLI7</accession>
<keyword evidence="2" id="KW-0378">Hydrolase</keyword>
<dbReference type="SUPFAM" id="SSF52540">
    <property type="entry name" value="P-loop containing nucleoside triphosphate hydrolases"/>
    <property type="match status" value="1"/>
</dbReference>
<dbReference type="GO" id="GO:0016787">
    <property type="term" value="F:hydrolase activity"/>
    <property type="evidence" value="ECO:0007669"/>
    <property type="project" value="UniProtKB-KW"/>
</dbReference>
<evidence type="ECO:0000256" key="3">
    <source>
        <dbReference type="ARBA" id="ARBA00022806"/>
    </source>
</evidence>
<comment type="similarity">
    <text evidence="5">Belongs to the DEAD box helicase family.</text>
</comment>
<dbReference type="PANTHER" id="PTHR47959:SF1">
    <property type="entry name" value="ATP-DEPENDENT RNA HELICASE DBPA"/>
    <property type="match status" value="1"/>
</dbReference>
<dbReference type="RefSeq" id="WP_047791596.1">
    <property type="nucleotide sequence ID" value="NZ_CP011856.1"/>
</dbReference>
<feature type="short sequence motif" description="Q motif" evidence="6">
    <location>
        <begin position="2"/>
        <end position="30"/>
    </location>
</feature>
<evidence type="ECO:0000256" key="7">
    <source>
        <dbReference type="SAM" id="MobiDB-lite"/>
    </source>
</evidence>
<evidence type="ECO:0000259" key="9">
    <source>
        <dbReference type="PROSITE" id="PS51194"/>
    </source>
</evidence>
<dbReference type="AlphaFoldDB" id="A0A0H3XLI7"/>